<name>A0A7J5XEK6_DISMA</name>
<dbReference type="OrthoDB" id="1739706at2759"/>
<feature type="compositionally biased region" description="Basic and acidic residues" evidence="1">
    <location>
        <begin position="22"/>
        <end position="33"/>
    </location>
</feature>
<evidence type="ECO:0000313" key="2">
    <source>
        <dbReference type="EMBL" id="KAF3835486.1"/>
    </source>
</evidence>
<proteinExistence type="predicted"/>
<reference evidence="2 3" key="1">
    <citation type="submission" date="2020-03" db="EMBL/GenBank/DDBJ databases">
        <title>Dissostichus mawsoni Genome sequencing and assembly.</title>
        <authorList>
            <person name="Park H."/>
        </authorList>
    </citation>
    <scope>NUCLEOTIDE SEQUENCE [LARGE SCALE GENOMIC DNA]</scope>
    <source>
        <strain evidence="2">DM0001</strain>
        <tissue evidence="2">Muscle</tissue>
    </source>
</reference>
<protein>
    <submittedName>
        <fullName evidence="2">Uncharacterized protein</fullName>
    </submittedName>
</protein>
<organism evidence="2 3">
    <name type="scientific">Dissostichus mawsoni</name>
    <name type="common">Antarctic cod</name>
    <dbReference type="NCBI Taxonomy" id="36200"/>
    <lineage>
        <taxon>Eukaryota</taxon>
        <taxon>Metazoa</taxon>
        <taxon>Chordata</taxon>
        <taxon>Craniata</taxon>
        <taxon>Vertebrata</taxon>
        <taxon>Euteleostomi</taxon>
        <taxon>Actinopterygii</taxon>
        <taxon>Neopterygii</taxon>
        <taxon>Teleostei</taxon>
        <taxon>Neoteleostei</taxon>
        <taxon>Acanthomorphata</taxon>
        <taxon>Eupercaria</taxon>
        <taxon>Perciformes</taxon>
        <taxon>Notothenioidei</taxon>
        <taxon>Nototheniidae</taxon>
        <taxon>Dissostichus</taxon>
    </lineage>
</organism>
<accession>A0A7J5XEK6</accession>
<sequence>MKRKRADIASFFNKKNPAEAQENERQDISKSRADQPVQPHPKLFHRTLQGDRQRNIQASWYNVHSWLVFSDPGLCTLFCMQAFGLPNTDSVFTSALGFKNWK</sequence>
<feature type="region of interest" description="Disordered" evidence="1">
    <location>
        <begin position="1"/>
        <end position="40"/>
    </location>
</feature>
<evidence type="ECO:0000313" key="3">
    <source>
        <dbReference type="Proteomes" id="UP000518266"/>
    </source>
</evidence>
<evidence type="ECO:0000256" key="1">
    <source>
        <dbReference type="SAM" id="MobiDB-lite"/>
    </source>
</evidence>
<dbReference type="EMBL" id="JAAKFY010000025">
    <property type="protein sequence ID" value="KAF3835486.1"/>
    <property type="molecule type" value="Genomic_DNA"/>
</dbReference>
<keyword evidence="3" id="KW-1185">Reference proteome</keyword>
<comment type="caution">
    <text evidence="2">The sequence shown here is derived from an EMBL/GenBank/DDBJ whole genome shotgun (WGS) entry which is preliminary data.</text>
</comment>
<dbReference type="AlphaFoldDB" id="A0A7J5XEK6"/>
<gene>
    <name evidence="2" type="ORF">F7725_028044</name>
</gene>
<dbReference type="Proteomes" id="UP000518266">
    <property type="component" value="Unassembled WGS sequence"/>
</dbReference>